<dbReference type="Proteomes" id="UP001059844">
    <property type="component" value="Chromosome"/>
</dbReference>
<feature type="signal peptide" evidence="1">
    <location>
        <begin position="1"/>
        <end position="20"/>
    </location>
</feature>
<dbReference type="Pfam" id="PF08239">
    <property type="entry name" value="SH3_3"/>
    <property type="match status" value="1"/>
</dbReference>
<dbReference type="Gene3D" id="2.30.30.40">
    <property type="entry name" value="SH3 Domains"/>
    <property type="match status" value="1"/>
</dbReference>
<protein>
    <submittedName>
        <fullName evidence="3">SH3 domain-containing protein</fullName>
    </submittedName>
</protein>
<dbReference type="EMBL" id="CP101751">
    <property type="protein sequence ID" value="UUC43857.1"/>
    <property type="molecule type" value="Genomic_DNA"/>
</dbReference>
<gene>
    <name evidence="3" type="ORF">NOX80_09450</name>
</gene>
<sequence>MMKHFLFSCLLLLTINSVRAQHNTTKLLASCCDKGSRGCTGSDYCTACTNCSGCKHCSNGGSCGVCRDRSPEVVEYKRKEKKTPTGSKVKTVTITRTPSFYSGQPIFITTMFITLREGPGNHYKILETVKKGERIIFQEKRKPWIKVKAEKTGTIGYVHQDVLE</sequence>
<keyword evidence="4" id="KW-1185">Reference proteome</keyword>
<evidence type="ECO:0000313" key="4">
    <source>
        <dbReference type="Proteomes" id="UP001059844"/>
    </source>
</evidence>
<name>A0ABY5IM18_9FLAO</name>
<evidence type="ECO:0000313" key="3">
    <source>
        <dbReference type="EMBL" id="UUC43857.1"/>
    </source>
</evidence>
<proteinExistence type="predicted"/>
<dbReference type="InterPro" id="IPR003646">
    <property type="entry name" value="SH3-like_bac-type"/>
</dbReference>
<accession>A0ABY5IM18</accession>
<dbReference type="RefSeq" id="WP_256549525.1">
    <property type="nucleotide sequence ID" value="NZ_CP101751.1"/>
</dbReference>
<organism evidence="3 4">
    <name type="scientific">Flavobacterium cerinum</name>
    <dbReference type="NCBI Taxonomy" id="2502784"/>
    <lineage>
        <taxon>Bacteria</taxon>
        <taxon>Pseudomonadati</taxon>
        <taxon>Bacteroidota</taxon>
        <taxon>Flavobacteriia</taxon>
        <taxon>Flavobacteriales</taxon>
        <taxon>Flavobacteriaceae</taxon>
        <taxon>Flavobacterium</taxon>
    </lineage>
</organism>
<feature type="domain" description="SH3b" evidence="2">
    <location>
        <begin position="103"/>
        <end position="164"/>
    </location>
</feature>
<reference evidence="3" key="1">
    <citation type="submission" date="2022-07" db="EMBL/GenBank/DDBJ databases">
        <title>Isolation, identification, and degradation of a PFOSA degrading strain from sewage treatment plant.</title>
        <authorList>
            <person name="Zhang L."/>
            <person name="Huo Y."/>
        </authorList>
    </citation>
    <scope>NUCLEOTIDE SEQUENCE</scope>
    <source>
        <strain evidence="3">C1</strain>
    </source>
</reference>
<keyword evidence="1" id="KW-0732">Signal</keyword>
<evidence type="ECO:0000256" key="1">
    <source>
        <dbReference type="SAM" id="SignalP"/>
    </source>
</evidence>
<evidence type="ECO:0000259" key="2">
    <source>
        <dbReference type="PROSITE" id="PS51781"/>
    </source>
</evidence>
<dbReference type="PROSITE" id="PS51781">
    <property type="entry name" value="SH3B"/>
    <property type="match status" value="1"/>
</dbReference>
<feature type="chain" id="PRO_5046643450" evidence="1">
    <location>
        <begin position="21"/>
        <end position="164"/>
    </location>
</feature>